<reference evidence="2 3" key="1">
    <citation type="submission" date="2018-10" db="EMBL/GenBank/DDBJ databases">
        <title>Natronolimnobius sp. XQ-INN 246 isolated from Inner Mongolia Autonomous Region of China.</title>
        <authorList>
            <person name="Xue Q."/>
        </authorList>
    </citation>
    <scope>NUCLEOTIDE SEQUENCE [LARGE SCALE GENOMIC DNA]</scope>
    <source>
        <strain evidence="2 3">XQ-INN 246</strain>
    </source>
</reference>
<keyword evidence="3" id="KW-1185">Reference proteome</keyword>
<keyword evidence="1" id="KW-0472">Membrane</keyword>
<accession>A0A4S3THD2</accession>
<dbReference type="AlphaFoldDB" id="A0A4S3THD2"/>
<feature type="transmembrane region" description="Helical" evidence="1">
    <location>
        <begin position="31"/>
        <end position="51"/>
    </location>
</feature>
<dbReference type="OrthoDB" id="342897at2157"/>
<keyword evidence="1" id="KW-0812">Transmembrane</keyword>
<sequence length="65" mass="6931">MLAVAAVVALQIPLAIVVHVDAKRLGLANPAMYELGILVPTAGLAVAFVYFSRRRELPRADDASE</sequence>
<protein>
    <submittedName>
        <fullName evidence="2">Uncharacterized protein</fullName>
    </submittedName>
</protein>
<evidence type="ECO:0000313" key="3">
    <source>
        <dbReference type="Proteomes" id="UP000318864"/>
    </source>
</evidence>
<evidence type="ECO:0000313" key="2">
    <source>
        <dbReference type="EMBL" id="THE63379.1"/>
    </source>
</evidence>
<evidence type="ECO:0000256" key="1">
    <source>
        <dbReference type="SAM" id="Phobius"/>
    </source>
</evidence>
<name>A0A4S3THD2_9EURY</name>
<dbReference type="Proteomes" id="UP000318864">
    <property type="component" value="Unassembled WGS sequence"/>
</dbReference>
<keyword evidence="1" id="KW-1133">Transmembrane helix</keyword>
<comment type="caution">
    <text evidence="2">The sequence shown here is derived from an EMBL/GenBank/DDBJ whole genome shotgun (WGS) entry which is preliminary data.</text>
</comment>
<organism evidence="2 3">
    <name type="scientific">Salinadaptatus halalkaliphilus</name>
    <dbReference type="NCBI Taxonomy" id="2419781"/>
    <lineage>
        <taxon>Archaea</taxon>
        <taxon>Methanobacteriati</taxon>
        <taxon>Methanobacteriota</taxon>
        <taxon>Stenosarchaea group</taxon>
        <taxon>Halobacteria</taxon>
        <taxon>Halobacteriales</taxon>
        <taxon>Natrialbaceae</taxon>
        <taxon>Salinadaptatus</taxon>
    </lineage>
</organism>
<dbReference type="EMBL" id="RBZW01000066">
    <property type="protein sequence ID" value="THE63379.1"/>
    <property type="molecule type" value="Genomic_DNA"/>
</dbReference>
<gene>
    <name evidence="2" type="ORF">D8Y22_18550</name>
</gene>
<proteinExistence type="predicted"/>